<comment type="subcellular location">
    <subcellularLocation>
        <location evidence="1">Membrane</location>
    </subcellularLocation>
</comment>
<evidence type="ECO:0000256" key="2">
    <source>
        <dbReference type="ARBA" id="ARBA00023136"/>
    </source>
</evidence>
<dbReference type="Proteomes" id="UP000034448">
    <property type="component" value="Unassembled WGS sequence"/>
</dbReference>
<evidence type="ECO:0000259" key="5">
    <source>
        <dbReference type="Pfam" id="PF03717"/>
    </source>
</evidence>
<dbReference type="GO" id="GO:0005886">
    <property type="term" value="C:plasma membrane"/>
    <property type="evidence" value="ECO:0007669"/>
    <property type="project" value="TreeGrafter"/>
</dbReference>
<keyword evidence="6" id="KW-0808">Transferase</keyword>
<dbReference type="SUPFAM" id="SSF56601">
    <property type="entry name" value="beta-lactamase/transpeptidase-like"/>
    <property type="match status" value="1"/>
</dbReference>
<dbReference type="Pfam" id="PF00905">
    <property type="entry name" value="Transpeptidase"/>
    <property type="match status" value="1"/>
</dbReference>
<dbReference type="Pfam" id="PF03717">
    <property type="entry name" value="PBP_dimer"/>
    <property type="match status" value="1"/>
</dbReference>
<evidence type="ECO:0000313" key="7">
    <source>
        <dbReference type="Proteomes" id="UP000034448"/>
    </source>
</evidence>
<dbReference type="Gene3D" id="3.30.450.330">
    <property type="match status" value="1"/>
</dbReference>
<comment type="caution">
    <text evidence="6">The sequence shown here is derived from an EMBL/GenBank/DDBJ whole genome shotgun (WGS) entry which is preliminary data.</text>
</comment>
<gene>
    <name evidence="6" type="ORF">US28_C0013G0034</name>
</gene>
<dbReference type="GO" id="GO:0008658">
    <property type="term" value="F:penicillin binding"/>
    <property type="evidence" value="ECO:0007669"/>
    <property type="project" value="InterPro"/>
</dbReference>
<keyword evidence="3" id="KW-1133">Transmembrane helix</keyword>
<dbReference type="InterPro" id="IPR005311">
    <property type="entry name" value="PBP_dimer"/>
</dbReference>
<protein>
    <submittedName>
        <fullName evidence="6">Peptidoglycan glycosyltransferase</fullName>
    </submittedName>
</protein>
<feature type="transmembrane region" description="Helical" evidence="3">
    <location>
        <begin position="5"/>
        <end position="24"/>
    </location>
</feature>
<feature type="domain" description="Penicillin-binding protein transpeptidase" evidence="4">
    <location>
        <begin position="291"/>
        <end position="599"/>
    </location>
</feature>
<dbReference type="SUPFAM" id="SSF56519">
    <property type="entry name" value="Penicillin binding protein dimerisation domain"/>
    <property type="match status" value="1"/>
</dbReference>
<dbReference type="PANTHER" id="PTHR30627">
    <property type="entry name" value="PEPTIDOGLYCAN D,D-TRANSPEPTIDASE"/>
    <property type="match status" value="1"/>
</dbReference>
<proteinExistence type="predicted"/>
<dbReference type="InterPro" id="IPR050515">
    <property type="entry name" value="Beta-lactam/transpept"/>
</dbReference>
<keyword evidence="3" id="KW-0812">Transmembrane</keyword>
<dbReference type="EMBL" id="LBSJ01000013">
    <property type="protein sequence ID" value="KKQ15655.1"/>
    <property type="molecule type" value="Genomic_DNA"/>
</dbReference>
<organism evidence="6 7">
    <name type="scientific">Candidatus Daviesbacteria bacterium GW2011_GWA1_36_8</name>
    <dbReference type="NCBI Taxonomy" id="1618417"/>
    <lineage>
        <taxon>Bacteria</taxon>
        <taxon>Candidatus Daviesiibacteriota</taxon>
    </lineage>
</organism>
<evidence type="ECO:0000259" key="4">
    <source>
        <dbReference type="Pfam" id="PF00905"/>
    </source>
</evidence>
<dbReference type="InterPro" id="IPR001460">
    <property type="entry name" value="PCN-bd_Tpept"/>
</dbReference>
<evidence type="ECO:0000256" key="1">
    <source>
        <dbReference type="ARBA" id="ARBA00004370"/>
    </source>
</evidence>
<dbReference type="InterPro" id="IPR036138">
    <property type="entry name" value="PBP_dimer_sf"/>
</dbReference>
<evidence type="ECO:0000313" key="6">
    <source>
        <dbReference type="EMBL" id="KKQ15655.1"/>
    </source>
</evidence>
<dbReference type="GO" id="GO:0071555">
    <property type="term" value="P:cell wall organization"/>
    <property type="evidence" value="ECO:0007669"/>
    <property type="project" value="TreeGrafter"/>
</dbReference>
<dbReference type="PANTHER" id="PTHR30627:SF1">
    <property type="entry name" value="PEPTIDOGLYCAN D,D-TRANSPEPTIDASE FTSI"/>
    <property type="match status" value="1"/>
</dbReference>
<dbReference type="Gene3D" id="3.90.1310.10">
    <property type="entry name" value="Penicillin-binding protein 2a (Domain 2)"/>
    <property type="match status" value="1"/>
</dbReference>
<name>A0A0G0FPF0_9BACT</name>
<dbReference type="GO" id="GO:0016740">
    <property type="term" value="F:transferase activity"/>
    <property type="evidence" value="ECO:0007669"/>
    <property type="project" value="UniProtKB-KW"/>
</dbReference>
<evidence type="ECO:0000256" key="3">
    <source>
        <dbReference type="SAM" id="Phobius"/>
    </source>
</evidence>
<sequence length="614" mass="68222">MRIRFLKISFFVIIFSIILRLGYWQILKSDELTARAEGQRTSIKNVIAPRGTIFYQDGSTLATSQPAYLVYVQPKSIVIPKSFNITEFRRFYAQKLAEVFWEEDQKLKLKFKEDKVGTDSAKLEAIPPVETAVKTDEEIKKDEKKQIEDFIIDRLSQDLYWVSLARKVDLETKKRLEKLNLEGLGFEPTSQRFYPEGSSSAHLLGFIGSDIYGAETGYFGIEGFYNGELKGTPGLLKLEKDALGLPILIGQFINKIAKPGKNLTLTVDRTVQYIVERNLRAGVEKYKAKGGSVVVLEPSSGNILAMASIPGYDPIISYLYPGENFRNPITAESYEPGSTFKVLVMAAGINEGVVQPDTRCDSCSGPVNLAGYTIKTWNNKYLENQTMAETIIHSDNTGMVFVGKKLGIDKMYEYIRNFGFGDVTNVDLQDEQSPPLREKKDWKEIDLATASFGQGISVTPMQLIRGVAAIANGGKLVEPKVVKEISDGKGVTKIRDRILGNPISEETSKTITKMMIQAVDKGEAQFYKKKIGLQNYKIAGKTGTAQIAVAGHYDPTKTIASFIGFAPAENPKFVMLVRFNEPSSSIFGADTAAPTFFEIAKELFLYYGIAPSVQ</sequence>
<feature type="domain" description="Penicillin-binding protein dimerisation" evidence="5">
    <location>
        <begin position="48"/>
        <end position="245"/>
    </location>
</feature>
<keyword evidence="2 3" id="KW-0472">Membrane</keyword>
<accession>A0A0G0FPF0</accession>
<dbReference type="AlphaFoldDB" id="A0A0G0FPF0"/>
<dbReference type="Gene3D" id="3.40.710.10">
    <property type="entry name" value="DD-peptidase/beta-lactamase superfamily"/>
    <property type="match status" value="1"/>
</dbReference>
<dbReference type="InterPro" id="IPR012338">
    <property type="entry name" value="Beta-lactam/transpept-like"/>
</dbReference>
<reference evidence="6 7" key="1">
    <citation type="journal article" date="2015" name="Nature">
        <title>rRNA introns, odd ribosomes, and small enigmatic genomes across a large radiation of phyla.</title>
        <authorList>
            <person name="Brown C.T."/>
            <person name="Hug L.A."/>
            <person name="Thomas B.C."/>
            <person name="Sharon I."/>
            <person name="Castelle C.J."/>
            <person name="Singh A."/>
            <person name="Wilkins M.J."/>
            <person name="Williams K.H."/>
            <person name="Banfield J.F."/>
        </authorList>
    </citation>
    <scope>NUCLEOTIDE SEQUENCE [LARGE SCALE GENOMIC DNA]</scope>
</reference>